<comment type="caution">
    <text evidence="1">The sequence shown here is derived from an EMBL/GenBank/DDBJ whole genome shotgun (WGS) entry which is preliminary data.</text>
</comment>
<dbReference type="AlphaFoldDB" id="A0A7X8TQ50"/>
<dbReference type="EMBL" id="JABAIK010000005">
    <property type="protein sequence ID" value="NLS12601.1"/>
    <property type="molecule type" value="Genomic_DNA"/>
</dbReference>
<sequence>MSTTNWPELAIGLYEKLNERNAELVYEFDNVEVGVPSAADDNAATAKWTINGTVKISSRDLSEKP</sequence>
<dbReference type="RefSeq" id="WP_168835690.1">
    <property type="nucleotide sequence ID" value="NZ_JABAIK010000005.1"/>
</dbReference>
<name>A0A7X8TQ50_9VIBR</name>
<dbReference type="Proteomes" id="UP000535589">
    <property type="component" value="Unassembled WGS sequence"/>
</dbReference>
<proteinExistence type="predicted"/>
<accession>A0A7X8TQ50</accession>
<evidence type="ECO:0000313" key="2">
    <source>
        <dbReference type="Proteomes" id="UP000535589"/>
    </source>
</evidence>
<evidence type="ECO:0000313" key="1">
    <source>
        <dbReference type="EMBL" id="NLS12601.1"/>
    </source>
</evidence>
<protein>
    <submittedName>
        <fullName evidence="1">Uncharacterized protein</fullName>
    </submittedName>
</protein>
<reference evidence="1 2" key="1">
    <citation type="submission" date="2020-04" db="EMBL/GenBank/DDBJ databases">
        <title>Vibrio sp. SM6, a novel species isolated from seawater.</title>
        <authorList>
            <person name="Wang X."/>
        </authorList>
    </citation>
    <scope>NUCLEOTIDE SEQUENCE [LARGE SCALE GENOMIC DNA]</scope>
    <source>
        <strain evidence="1 2">SM6</strain>
    </source>
</reference>
<organism evidence="1 2">
    <name type="scientific">Vibrio agarilyticus</name>
    <dbReference type="NCBI Taxonomy" id="2726741"/>
    <lineage>
        <taxon>Bacteria</taxon>
        <taxon>Pseudomonadati</taxon>
        <taxon>Pseudomonadota</taxon>
        <taxon>Gammaproteobacteria</taxon>
        <taxon>Vibrionales</taxon>
        <taxon>Vibrionaceae</taxon>
        <taxon>Vibrio</taxon>
    </lineage>
</organism>
<gene>
    <name evidence="1" type="ORF">HGP28_06750</name>
</gene>
<keyword evidence="2" id="KW-1185">Reference proteome</keyword>